<reference evidence="4" key="1">
    <citation type="submission" date="2020-10" db="EMBL/GenBank/DDBJ databases">
        <authorList>
            <person name="Gilroy R."/>
        </authorList>
    </citation>
    <scope>NUCLEOTIDE SEQUENCE</scope>
    <source>
        <strain evidence="4">4920</strain>
    </source>
</reference>
<evidence type="ECO:0000256" key="2">
    <source>
        <dbReference type="SAM" id="Phobius"/>
    </source>
</evidence>
<name>A0A9D1NJ57_9FIRM</name>
<evidence type="ECO:0000259" key="3">
    <source>
        <dbReference type="Pfam" id="PF23750"/>
    </source>
</evidence>
<dbReference type="InterPro" id="IPR055431">
    <property type="entry name" value="RsgI_M"/>
</dbReference>
<feature type="domain" description="Anti-sigma factor RsgI-like middle" evidence="3">
    <location>
        <begin position="69"/>
        <end position="191"/>
    </location>
</feature>
<dbReference type="Proteomes" id="UP000886743">
    <property type="component" value="Unassembled WGS sequence"/>
</dbReference>
<keyword evidence="2" id="KW-0472">Membrane</keyword>
<protein>
    <recommendedName>
        <fullName evidence="3">Anti-sigma factor RsgI-like middle domain-containing protein</fullName>
    </recommendedName>
</protein>
<evidence type="ECO:0000256" key="1">
    <source>
        <dbReference type="SAM" id="MobiDB-lite"/>
    </source>
</evidence>
<evidence type="ECO:0000313" key="4">
    <source>
        <dbReference type="EMBL" id="HIV03511.1"/>
    </source>
</evidence>
<proteinExistence type="predicted"/>
<reference evidence="4" key="2">
    <citation type="journal article" date="2021" name="PeerJ">
        <title>Extensive microbial diversity within the chicken gut microbiome revealed by metagenomics and culture.</title>
        <authorList>
            <person name="Gilroy R."/>
            <person name="Ravi A."/>
            <person name="Getino M."/>
            <person name="Pursley I."/>
            <person name="Horton D.L."/>
            <person name="Alikhan N.F."/>
            <person name="Baker D."/>
            <person name="Gharbi K."/>
            <person name="Hall N."/>
            <person name="Watson M."/>
            <person name="Adriaenssens E.M."/>
            <person name="Foster-Nyarko E."/>
            <person name="Jarju S."/>
            <person name="Secka A."/>
            <person name="Antonio M."/>
            <person name="Oren A."/>
            <person name="Chaudhuri R.R."/>
            <person name="La Ragione R."/>
            <person name="Hildebrand F."/>
            <person name="Pallen M.J."/>
        </authorList>
    </citation>
    <scope>NUCLEOTIDE SEQUENCE</scope>
    <source>
        <strain evidence="4">4920</strain>
    </source>
</reference>
<organism evidence="4 5">
    <name type="scientific">Candidatus Aphodoplasma excrementigallinarum</name>
    <dbReference type="NCBI Taxonomy" id="2840673"/>
    <lineage>
        <taxon>Bacteria</taxon>
        <taxon>Bacillati</taxon>
        <taxon>Bacillota</taxon>
        <taxon>Clostridia</taxon>
        <taxon>Eubacteriales</taxon>
        <taxon>Candidatus Aphodoplasma</taxon>
    </lineage>
</organism>
<accession>A0A9D1NJ57</accession>
<keyword evidence="2" id="KW-1133">Transmembrane helix</keyword>
<keyword evidence="2" id="KW-0812">Transmembrane</keyword>
<evidence type="ECO:0000313" key="5">
    <source>
        <dbReference type="Proteomes" id="UP000886743"/>
    </source>
</evidence>
<feature type="compositionally biased region" description="Gly residues" evidence="1">
    <location>
        <begin position="233"/>
        <end position="251"/>
    </location>
</feature>
<comment type="caution">
    <text evidence="4">The sequence shown here is derived from an EMBL/GenBank/DDBJ whole genome shotgun (WGS) entry which is preliminary data.</text>
</comment>
<sequence length="257" mass="27827">MNNRIKKAFDVIHAEEELKEKTKAFLFQKAQGKSERKTGKLHRLVPALICLLFVLIGSGGCGLYFIPTAAVSIDINPSLELEVNRFDQVVAVKGYNDDGYTLASSMHLTFQNYNEAVKQILENEQIAALLSQNEVLTITVTGSNEEQRGKILSDIELCTAGQENAYCYSATPSELAAAHEAGLSYGKYRAFLELQAADPNVTPEDVQGMTMREIRDLIAGLSSGRQETNTGNGTHGTGNGGGRGNGMNGMGRGRHGQ</sequence>
<gene>
    <name evidence="4" type="ORF">IAC74_08040</name>
</gene>
<feature type="region of interest" description="Disordered" evidence="1">
    <location>
        <begin position="222"/>
        <end position="257"/>
    </location>
</feature>
<dbReference type="Pfam" id="PF23750">
    <property type="entry name" value="RsgI_M"/>
    <property type="match status" value="1"/>
</dbReference>
<dbReference type="AlphaFoldDB" id="A0A9D1NJ57"/>
<feature type="transmembrane region" description="Helical" evidence="2">
    <location>
        <begin position="44"/>
        <end position="66"/>
    </location>
</feature>
<dbReference type="EMBL" id="DVOF01000241">
    <property type="protein sequence ID" value="HIV03511.1"/>
    <property type="molecule type" value="Genomic_DNA"/>
</dbReference>